<dbReference type="AlphaFoldDB" id="A0A841KYI5"/>
<dbReference type="Pfam" id="PF09579">
    <property type="entry name" value="Spore_YtfJ"/>
    <property type="match status" value="1"/>
</dbReference>
<dbReference type="PANTHER" id="PTHR39162:SF1">
    <property type="entry name" value="SPORULATION PROTEIN YTFJ"/>
    <property type="match status" value="1"/>
</dbReference>
<sequence>MSFNFNESVSVLFEKLENLLKSKTIVGETIQIGETTLIPIVNLSFGLGSGGGDGTDDKGSKGFGGGGGIGAKASPTAVIVIRGDKVEILPIKNQGGLEKLIDMVPEIVNKVQMHHKEAGHGKEESCCKEE</sequence>
<evidence type="ECO:0000313" key="3">
    <source>
        <dbReference type="Proteomes" id="UP000579281"/>
    </source>
</evidence>
<reference evidence="2 3" key="1">
    <citation type="submission" date="2020-08" db="EMBL/GenBank/DDBJ databases">
        <title>Genomic Encyclopedia of Type Strains, Phase IV (KMG-IV): sequencing the most valuable type-strain genomes for metagenomic binning, comparative biology and taxonomic classification.</title>
        <authorList>
            <person name="Goeker M."/>
        </authorList>
    </citation>
    <scope>NUCLEOTIDE SEQUENCE [LARGE SCALE GENOMIC DNA]</scope>
    <source>
        <strain evidence="2 3">DSM 103526</strain>
    </source>
</reference>
<proteinExistence type="predicted"/>
<evidence type="ECO:0000313" key="2">
    <source>
        <dbReference type="EMBL" id="MBB6218846.1"/>
    </source>
</evidence>
<keyword evidence="3" id="KW-1185">Reference proteome</keyword>
<dbReference type="InterPro" id="IPR014229">
    <property type="entry name" value="Spore_YtfJ"/>
</dbReference>
<evidence type="ECO:0000256" key="1">
    <source>
        <dbReference type="SAM" id="MobiDB-lite"/>
    </source>
</evidence>
<comment type="caution">
    <text evidence="2">The sequence shown here is derived from an EMBL/GenBank/DDBJ whole genome shotgun (WGS) entry which is preliminary data.</text>
</comment>
<gene>
    <name evidence="2" type="ORF">HNQ80_005021</name>
</gene>
<feature type="compositionally biased region" description="Gly residues" evidence="1">
    <location>
        <begin position="61"/>
        <end position="70"/>
    </location>
</feature>
<dbReference type="PIRSF" id="PIRSF021377">
    <property type="entry name" value="YtfJ"/>
    <property type="match status" value="1"/>
</dbReference>
<name>A0A841KYI5_9FIRM</name>
<protein>
    <submittedName>
        <fullName evidence="2">Putative spore protein YtfJ</fullName>
    </submittedName>
</protein>
<dbReference type="RefSeq" id="WP_184313695.1">
    <property type="nucleotide sequence ID" value="NZ_JACHEN010000051.1"/>
</dbReference>
<organism evidence="2 3">
    <name type="scientific">Anaerosolibacter carboniphilus</name>
    <dbReference type="NCBI Taxonomy" id="1417629"/>
    <lineage>
        <taxon>Bacteria</taxon>
        <taxon>Bacillati</taxon>
        <taxon>Bacillota</taxon>
        <taxon>Clostridia</taxon>
        <taxon>Peptostreptococcales</taxon>
        <taxon>Thermotaleaceae</taxon>
        <taxon>Anaerosolibacter</taxon>
    </lineage>
</organism>
<feature type="region of interest" description="Disordered" evidence="1">
    <location>
        <begin position="51"/>
        <end position="70"/>
    </location>
</feature>
<dbReference type="EMBL" id="JACHEN010000051">
    <property type="protein sequence ID" value="MBB6218846.1"/>
    <property type="molecule type" value="Genomic_DNA"/>
</dbReference>
<dbReference type="Proteomes" id="UP000579281">
    <property type="component" value="Unassembled WGS sequence"/>
</dbReference>
<dbReference type="PANTHER" id="PTHR39162">
    <property type="entry name" value="GLL3345 PROTEIN"/>
    <property type="match status" value="1"/>
</dbReference>
<accession>A0A841KYI5</accession>